<dbReference type="PROSITE" id="PS51797">
    <property type="entry name" value="TCTP_3"/>
    <property type="match status" value="1"/>
</dbReference>
<dbReference type="InterPro" id="IPR011323">
    <property type="entry name" value="Mss4/transl-control_tumour"/>
</dbReference>
<keyword evidence="5" id="KW-0106">Calcium</keyword>
<keyword evidence="4" id="KW-0963">Cytoplasm</keyword>
<sequence>MIIYKDAFTDDELASDSFPMKLVDDLIYEFKGRHVVRKEGEITMSGANPSAEEMDEGTEEAVERGIDFVLNHRLQEMNCYENQATFKGYVKDFMKKIIEYMEKEGKSADEIAAFKKKIQAWVVALLAKDRFKNLAFFIGENMAEGKGEGQVAIVEYRQENGEEVPTLMLIKEALIVEKC</sequence>
<evidence type="ECO:0000256" key="5">
    <source>
        <dbReference type="ARBA" id="ARBA00022837"/>
    </source>
</evidence>
<protein>
    <recommendedName>
        <fullName evidence="3">Translationally-controlled tumor protein homolog</fullName>
    </recommendedName>
</protein>
<organism evidence="8 9">
    <name type="scientific">Heterodera trifolii</name>
    <dbReference type="NCBI Taxonomy" id="157864"/>
    <lineage>
        <taxon>Eukaryota</taxon>
        <taxon>Metazoa</taxon>
        <taxon>Ecdysozoa</taxon>
        <taxon>Nematoda</taxon>
        <taxon>Chromadorea</taxon>
        <taxon>Rhabditida</taxon>
        <taxon>Tylenchina</taxon>
        <taxon>Tylenchomorpha</taxon>
        <taxon>Tylenchoidea</taxon>
        <taxon>Heteroderidae</taxon>
        <taxon>Heteroderinae</taxon>
        <taxon>Heterodera</taxon>
    </lineage>
</organism>
<dbReference type="Pfam" id="PF00838">
    <property type="entry name" value="TCTP"/>
    <property type="match status" value="1"/>
</dbReference>
<dbReference type="Proteomes" id="UP001620626">
    <property type="component" value="Unassembled WGS sequence"/>
</dbReference>
<evidence type="ECO:0000256" key="3">
    <source>
        <dbReference type="ARBA" id="ARBA00014759"/>
    </source>
</evidence>
<evidence type="ECO:0000256" key="6">
    <source>
        <dbReference type="PROSITE-ProRule" id="PRU01133"/>
    </source>
</evidence>
<dbReference type="InterPro" id="IPR011057">
    <property type="entry name" value="Mss4-like_sf"/>
</dbReference>
<reference evidence="8 9" key="1">
    <citation type="submission" date="2024-10" db="EMBL/GenBank/DDBJ databases">
        <authorList>
            <person name="Kim D."/>
        </authorList>
    </citation>
    <scope>NUCLEOTIDE SEQUENCE [LARGE SCALE GENOMIC DNA]</scope>
    <source>
        <strain evidence="8">BH-2024</strain>
    </source>
</reference>
<dbReference type="PRINTS" id="PR01653">
    <property type="entry name" value="TCTPROTEIN"/>
</dbReference>
<evidence type="ECO:0000313" key="8">
    <source>
        <dbReference type="EMBL" id="KAL3073344.1"/>
    </source>
</evidence>
<dbReference type="SUPFAM" id="SSF51316">
    <property type="entry name" value="Mss4-like"/>
    <property type="match status" value="1"/>
</dbReference>
<dbReference type="FunFam" id="2.170.150.10:FF:000010">
    <property type="entry name" value="Translationally-controlled tumor protein homolog"/>
    <property type="match status" value="1"/>
</dbReference>
<dbReference type="PANTHER" id="PTHR11991:SF0">
    <property type="entry name" value="TRANSLATIONALLY-CONTROLLED TUMOR PROTEIN"/>
    <property type="match status" value="1"/>
</dbReference>
<evidence type="ECO:0000313" key="9">
    <source>
        <dbReference type="Proteomes" id="UP001620626"/>
    </source>
</evidence>
<dbReference type="EMBL" id="JBICBT010001319">
    <property type="protein sequence ID" value="KAL3073344.1"/>
    <property type="molecule type" value="Genomic_DNA"/>
</dbReference>
<keyword evidence="9" id="KW-1185">Reference proteome</keyword>
<evidence type="ECO:0000256" key="1">
    <source>
        <dbReference type="ARBA" id="ARBA00002114"/>
    </source>
</evidence>
<accession>A0ABD2HZZ5</accession>
<dbReference type="AlphaFoldDB" id="A0ABD2HZZ5"/>
<dbReference type="GO" id="GO:0005737">
    <property type="term" value="C:cytoplasm"/>
    <property type="evidence" value="ECO:0007669"/>
    <property type="project" value="UniProtKB-SubCell"/>
</dbReference>
<evidence type="ECO:0000256" key="4">
    <source>
        <dbReference type="ARBA" id="ARBA00022490"/>
    </source>
</evidence>
<gene>
    <name evidence="8" type="ORF">niasHT_038701</name>
</gene>
<dbReference type="Gene3D" id="2.170.150.10">
    <property type="entry name" value="Metal Binding Protein, Guanine Nucleotide Exchange Factor, Chain A"/>
    <property type="match status" value="1"/>
</dbReference>
<comment type="subcellular location">
    <subcellularLocation>
        <location evidence="2">Cytoplasm</location>
    </subcellularLocation>
</comment>
<proteinExistence type="inferred from homology"/>
<name>A0ABD2HZZ5_9BILA</name>
<feature type="domain" description="TCTP" evidence="7">
    <location>
        <begin position="1"/>
        <end position="179"/>
    </location>
</feature>
<evidence type="ECO:0000256" key="2">
    <source>
        <dbReference type="ARBA" id="ARBA00004496"/>
    </source>
</evidence>
<dbReference type="InterPro" id="IPR018105">
    <property type="entry name" value="Translational_control_tumour_p"/>
</dbReference>
<dbReference type="InterPro" id="IPR018103">
    <property type="entry name" value="Translation_control_tumour_CS"/>
</dbReference>
<dbReference type="InterPro" id="IPR034737">
    <property type="entry name" value="TCTP"/>
</dbReference>
<dbReference type="PROSITE" id="PS01003">
    <property type="entry name" value="TCTP_2"/>
    <property type="match status" value="1"/>
</dbReference>
<dbReference type="PANTHER" id="PTHR11991">
    <property type="entry name" value="TRANSLATIONALLY CONTROLLED TUMOR PROTEIN-RELATED"/>
    <property type="match status" value="1"/>
</dbReference>
<comment type="function">
    <text evidence="1">Involved in calcium binding and microtubule stabilization.</text>
</comment>
<comment type="similarity">
    <text evidence="6">Belongs to the TCTP family.</text>
</comment>
<comment type="caution">
    <text evidence="8">The sequence shown here is derived from an EMBL/GenBank/DDBJ whole genome shotgun (WGS) entry which is preliminary data.</text>
</comment>
<evidence type="ECO:0000259" key="7">
    <source>
        <dbReference type="PROSITE" id="PS51797"/>
    </source>
</evidence>